<gene>
    <name evidence="1" type="ORF">MEDL_56396</name>
</gene>
<keyword evidence="2" id="KW-1185">Reference proteome</keyword>
<evidence type="ECO:0000313" key="1">
    <source>
        <dbReference type="EMBL" id="CAG2244312.1"/>
    </source>
</evidence>
<accession>A0A8S3UES7</accession>
<dbReference type="Proteomes" id="UP000683360">
    <property type="component" value="Unassembled WGS sequence"/>
</dbReference>
<dbReference type="EMBL" id="CAJPWZ010002731">
    <property type="protein sequence ID" value="CAG2244312.1"/>
    <property type="molecule type" value="Genomic_DNA"/>
</dbReference>
<reference evidence="1" key="1">
    <citation type="submission" date="2021-03" db="EMBL/GenBank/DDBJ databases">
        <authorList>
            <person name="Bekaert M."/>
        </authorList>
    </citation>
    <scope>NUCLEOTIDE SEQUENCE</scope>
</reference>
<dbReference type="AlphaFoldDB" id="A0A8S3UES7"/>
<protein>
    <recommendedName>
        <fullName evidence="3">SWIM-type domain-containing protein</fullName>
    </recommendedName>
</protein>
<dbReference type="OrthoDB" id="10054519at2759"/>
<name>A0A8S3UES7_MYTED</name>
<proteinExistence type="predicted"/>
<organism evidence="1 2">
    <name type="scientific">Mytilus edulis</name>
    <name type="common">Blue mussel</name>
    <dbReference type="NCBI Taxonomy" id="6550"/>
    <lineage>
        <taxon>Eukaryota</taxon>
        <taxon>Metazoa</taxon>
        <taxon>Spiralia</taxon>
        <taxon>Lophotrochozoa</taxon>
        <taxon>Mollusca</taxon>
        <taxon>Bivalvia</taxon>
        <taxon>Autobranchia</taxon>
        <taxon>Pteriomorphia</taxon>
        <taxon>Mytilida</taxon>
        <taxon>Mytiloidea</taxon>
        <taxon>Mytilidae</taxon>
        <taxon>Mytilinae</taxon>
        <taxon>Mytilus</taxon>
    </lineage>
</organism>
<sequence>MSSWNEFQMKTCIPEVVGGKIDGNDSVEDFPKLSEEDIRDITLGVYQVKLAKSYTEEHLENDDYYEVMQQGHQLIRVRMASRHTSSKTHNLWITYDDCCIKTWYCTCKAGARIVGTCSHISSVIWFLSFTGIKPKEIKQINGRTMSMMLTSRK</sequence>
<comment type="caution">
    <text evidence="1">The sequence shown here is derived from an EMBL/GenBank/DDBJ whole genome shotgun (WGS) entry which is preliminary data.</text>
</comment>
<evidence type="ECO:0008006" key="3">
    <source>
        <dbReference type="Google" id="ProtNLM"/>
    </source>
</evidence>
<evidence type="ECO:0000313" key="2">
    <source>
        <dbReference type="Proteomes" id="UP000683360"/>
    </source>
</evidence>